<keyword evidence="3" id="KW-0460">Magnesium</keyword>
<dbReference type="OMA" id="PAYYICG"/>
<comment type="similarity">
    <text evidence="1">Belongs to the methyltransferase superfamily. Type-7 methyltransferase family. SABATH subfamily.</text>
</comment>
<evidence type="ECO:0000256" key="1">
    <source>
        <dbReference type="ARBA" id="ARBA00008908"/>
    </source>
</evidence>
<gene>
    <name evidence="5" type="primary">LOC100281293</name>
    <name evidence="4" type="ORF">ZEAMMB73_Zm00001d044765</name>
</gene>
<dbReference type="GO" id="GO:0008757">
    <property type="term" value="F:S-adenosylmethionine-dependent methyltransferase activity"/>
    <property type="evidence" value="ECO:0000318"/>
    <property type="project" value="GO_Central"/>
</dbReference>
<reference evidence="4" key="2">
    <citation type="submission" date="2015-12" db="EMBL/GenBank/DDBJ databases">
        <title>Update maize B73 reference genome by single molecule sequencing technologies.</title>
        <authorList>
            <consortium name="Maize Genome Sequencing Project"/>
            <person name="Ware D."/>
        </authorList>
    </citation>
    <scope>NUCLEOTIDE SEQUENCE</scope>
    <source>
        <tissue evidence="4">Seedling</tissue>
    </source>
</reference>
<reference evidence="6" key="1">
    <citation type="journal article" date="2009" name="Science">
        <title>The B73 maize genome: complexity, diversity, and dynamics.</title>
        <authorList>
            <person name="Schnable P.S."/>
            <person name="Ware D."/>
            <person name="Fulton R.S."/>
            <person name="Stein J.C."/>
            <person name="Wei F."/>
            <person name="Pasternak S."/>
            <person name="Liang C."/>
            <person name="Zhang J."/>
            <person name="Fulton L."/>
            <person name="Graves T.A."/>
            <person name="Minx P."/>
            <person name="Reily A.D."/>
            <person name="Courtney L."/>
            <person name="Kruchowski S.S."/>
            <person name="Tomlinson C."/>
            <person name="Strong C."/>
            <person name="Delehaunty K."/>
            <person name="Fronick C."/>
            <person name="Courtney B."/>
            <person name="Rock S.M."/>
            <person name="Belter E."/>
            <person name="Du F."/>
            <person name="Kim K."/>
            <person name="Abbott R.M."/>
            <person name="Cotton M."/>
            <person name="Levy A."/>
            <person name="Marchetto P."/>
            <person name="Ochoa K."/>
            <person name="Jackson S.M."/>
            <person name="Gillam B."/>
            <person name="Chen W."/>
            <person name="Yan L."/>
            <person name="Higginbotham J."/>
            <person name="Cardenas M."/>
            <person name="Waligorski J."/>
            <person name="Applebaum E."/>
            <person name="Phelps L."/>
            <person name="Falcone J."/>
            <person name="Kanchi K."/>
            <person name="Thane T."/>
            <person name="Scimone A."/>
            <person name="Thane N."/>
            <person name="Henke J."/>
            <person name="Wang T."/>
            <person name="Ruppert J."/>
            <person name="Shah N."/>
            <person name="Rotter K."/>
            <person name="Hodges J."/>
            <person name="Ingenthron E."/>
            <person name="Cordes M."/>
            <person name="Kohlberg S."/>
            <person name="Sgro J."/>
            <person name="Delgado B."/>
            <person name="Mead K."/>
            <person name="Chinwalla A."/>
            <person name="Leonard S."/>
            <person name="Crouse K."/>
            <person name="Collura K."/>
            <person name="Kudrna D."/>
            <person name="Currie J."/>
            <person name="He R."/>
            <person name="Angelova A."/>
            <person name="Rajasekar S."/>
            <person name="Mueller T."/>
            <person name="Lomeli R."/>
            <person name="Scara G."/>
            <person name="Ko A."/>
            <person name="Delaney K."/>
            <person name="Wissotski M."/>
            <person name="Lopez G."/>
            <person name="Campos D."/>
            <person name="Braidotti M."/>
            <person name="Ashley E."/>
            <person name="Golser W."/>
            <person name="Kim H."/>
            <person name="Lee S."/>
            <person name="Lin J."/>
            <person name="Dujmic Z."/>
            <person name="Kim W."/>
            <person name="Talag J."/>
            <person name="Zuccolo A."/>
            <person name="Fan C."/>
            <person name="Sebastian A."/>
            <person name="Kramer M."/>
            <person name="Spiegel L."/>
            <person name="Nascimento L."/>
            <person name="Zutavern T."/>
            <person name="Miller B."/>
            <person name="Ambroise C."/>
            <person name="Muller S."/>
            <person name="Spooner W."/>
            <person name="Narechania A."/>
            <person name="Ren L."/>
            <person name="Wei S."/>
            <person name="Kumari S."/>
            <person name="Faga B."/>
            <person name="Levy M.J."/>
            <person name="McMahan L."/>
            <person name="Van Buren P."/>
            <person name="Vaughn M.W."/>
            <person name="Ying K."/>
            <person name="Yeh C.-T."/>
            <person name="Emrich S.J."/>
            <person name="Jia Y."/>
            <person name="Kalyanaraman A."/>
            <person name="Hsia A.-P."/>
            <person name="Barbazuk W.B."/>
            <person name="Baucom R.S."/>
            <person name="Brutnell T.P."/>
            <person name="Carpita N.C."/>
            <person name="Chaparro C."/>
            <person name="Chia J.-M."/>
            <person name="Deragon J.-M."/>
            <person name="Estill J.C."/>
            <person name="Fu Y."/>
            <person name="Jeddeloh J.A."/>
            <person name="Han Y."/>
            <person name="Lee H."/>
            <person name="Li P."/>
            <person name="Lisch D.R."/>
            <person name="Liu S."/>
            <person name="Liu Z."/>
            <person name="Nagel D.H."/>
            <person name="McCann M.C."/>
            <person name="SanMiguel P."/>
            <person name="Myers A.M."/>
            <person name="Nettleton D."/>
            <person name="Nguyen J."/>
            <person name="Penning B.W."/>
            <person name="Ponnala L."/>
            <person name="Schneider K.L."/>
            <person name="Schwartz D.C."/>
            <person name="Sharma A."/>
            <person name="Soderlund C."/>
            <person name="Springer N.M."/>
            <person name="Sun Q."/>
            <person name="Wang H."/>
            <person name="Waterman M."/>
            <person name="Westerman R."/>
            <person name="Wolfgruber T.K."/>
            <person name="Yang L."/>
            <person name="Yu Y."/>
            <person name="Zhang L."/>
            <person name="Zhou S."/>
            <person name="Zhu Q."/>
            <person name="Bennetzen J.L."/>
            <person name="Dawe R.K."/>
            <person name="Jiang J."/>
            <person name="Jiang N."/>
            <person name="Presting G.G."/>
            <person name="Wessler S.R."/>
            <person name="Aluru S."/>
            <person name="Martienssen R.A."/>
            <person name="Clifton S.W."/>
            <person name="McCombie W.R."/>
            <person name="Wing R.A."/>
            <person name="Wilson R.K."/>
        </authorList>
    </citation>
    <scope>NUCLEOTIDE SEQUENCE [LARGE SCALE GENOMIC DNA]</scope>
    <source>
        <strain evidence="6">cv. B73</strain>
    </source>
</reference>
<dbReference type="STRING" id="4577.K7V8Z2"/>
<dbReference type="GeneID" id="100281293"/>
<dbReference type="Gene3D" id="3.40.50.150">
    <property type="entry name" value="Vaccinia Virus protein VP39"/>
    <property type="match status" value="1"/>
</dbReference>
<evidence type="ECO:0000313" key="5">
    <source>
        <dbReference type="EnsemblPlants" id="Zm00001eb371820_P001"/>
    </source>
</evidence>
<protein>
    <submittedName>
        <fullName evidence="4">Benzoate carboxyl methyltransferase</fullName>
    </submittedName>
</protein>
<dbReference type="GO" id="GO:0046872">
    <property type="term" value="F:metal ion binding"/>
    <property type="evidence" value="ECO:0007669"/>
    <property type="project" value="UniProtKB-KW"/>
</dbReference>
<dbReference type="InterPro" id="IPR029063">
    <property type="entry name" value="SAM-dependent_MTases_sf"/>
</dbReference>
<dbReference type="EnsemblPlants" id="Zm00001eb371820_T001">
    <property type="protein sequence ID" value="Zm00001eb371820_P001"/>
    <property type="gene ID" value="Zm00001eb371820"/>
</dbReference>
<reference evidence="5" key="4">
    <citation type="submission" date="2021-05" db="UniProtKB">
        <authorList>
            <consortium name="EnsemblPlants"/>
        </authorList>
    </citation>
    <scope>IDENTIFICATION</scope>
    <source>
        <strain evidence="5">cv. B73</strain>
    </source>
</reference>
<dbReference type="PANTHER" id="PTHR31009">
    <property type="entry name" value="S-ADENOSYL-L-METHIONINE:CARBOXYL METHYLTRANSFERASE FAMILY PROTEIN"/>
    <property type="match status" value="1"/>
</dbReference>
<keyword evidence="6" id="KW-1185">Reference proteome</keyword>
<keyword evidence="2" id="KW-0479">Metal-binding</keyword>
<dbReference type="Pfam" id="PF03492">
    <property type="entry name" value="Methyltransf_7"/>
    <property type="match status" value="1"/>
</dbReference>
<dbReference type="FunCoup" id="K7V8Z2">
    <property type="interactions" value="14"/>
</dbReference>
<dbReference type="KEGG" id="zma:100281293"/>
<keyword evidence="4" id="KW-0489">Methyltransferase</keyword>
<dbReference type="AlphaFoldDB" id="K7V8Z2"/>
<dbReference type="OrthoDB" id="742322at2759"/>
<dbReference type="HOGENOM" id="CLU_019628_2_0_1"/>
<dbReference type="RefSeq" id="NP_001354887.1">
    <property type="nucleotide sequence ID" value="NM_001367958.1"/>
</dbReference>
<name>K7V8Z2_MAIZE</name>
<dbReference type="InterPro" id="IPR042086">
    <property type="entry name" value="MeTrfase_capping"/>
</dbReference>
<sequence>MSIAEASACRLQPMRIERDLHMATGDGETSYTKNSRIQEKTMFQIKPVLEEATRAVYTALHPQTMVVADLGCSSGPNTLRFVSEVIGIIARHCKEHGRQHDHPQLQFFLNDLPGNDFNNLFQLIQQFNKLTAINHKSEAAEALPPPCYISGLPGSYYTRIFPSDSVHLFHSLFCLQWRSEAPEGNKKTCLDIYITKTMSPSMVKLFQQQFQKDFSLFLRLRYEELVSGGQMVLTFIGRKHENVFTGESNHLYGLLAQSLKSLVDEGLVEKEKLESFYLPMYSPSVGEVEAILKQVGLFNMNHVKVFQTNWDPYDDLESDVVHNSIRSGENVAKCLRAVMQPLVASQFGEPILDKLFKEYARRVAKHLENEKTKHAIIVLSIEKAIHL</sequence>
<proteinExistence type="inferred from homology"/>
<dbReference type="InterPro" id="IPR005299">
    <property type="entry name" value="MeTrfase_7"/>
</dbReference>
<evidence type="ECO:0000313" key="6">
    <source>
        <dbReference type="Proteomes" id="UP000007305"/>
    </source>
</evidence>
<accession>K7V8Z2</accession>
<organism evidence="4">
    <name type="scientific">Zea mays</name>
    <name type="common">Maize</name>
    <dbReference type="NCBI Taxonomy" id="4577"/>
    <lineage>
        <taxon>Eukaryota</taxon>
        <taxon>Viridiplantae</taxon>
        <taxon>Streptophyta</taxon>
        <taxon>Embryophyta</taxon>
        <taxon>Tracheophyta</taxon>
        <taxon>Spermatophyta</taxon>
        <taxon>Magnoliopsida</taxon>
        <taxon>Liliopsida</taxon>
        <taxon>Poales</taxon>
        <taxon>Poaceae</taxon>
        <taxon>PACMAD clade</taxon>
        <taxon>Panicoideae</taxon>
        <taxon>Andropogonodae</taxon>
        <taxon>Andropogoneae</taxon>
        <taxon>Tripsacinae</taxon>
        <taxon>Zea</taxon>
    </lineage>
</organism>
<dbReference type="ExpressionAtlas" id="K7V8Z2">
    <property type="expression patterns" value="baseline and differential"/>
</dbReference>
<dbReference type="Proteomes" id="UP000007305">
    <property type="component" value="Chromosome 9"/>
</dbReference>
<dbReference type="GO" id="GO:0032259">
    <property type="term" value="P:methylation"/>
    <property type="evidence" value="ECO:0000318"/>
    <property type="project" value="GO_Central"/>
</dbReference>
<dbReference type="SUPFAM" id="SSF53335">
    <property type="entry name" value="S-adenosyl-L-methionine-dependent methyltransferases"/>
    <property type="match status" value="1"/>
</dbReference>
<evidence type="ECO:0000256" key="3">
    <source>
        <dbReference type="ARBA" id="ARBA00022842"/>
    </source>
</evidence>
<keyword evidence="4" id="KW-0808">Transferase</keyword>
<dbReference type="SMR" id="K7V8Z2"/>
<dbReference type="Gramene" id="Zm00001eb371820_T001">
    <property type="protein sequence ID" value="Zm00001eb371820_P001"/>
    <property type="gene ID" value="Zm00001eb371820"/>
</dbReference>
<evidence type="ECO:0000313" key="4">
    <source>
        <dbReference type="EMBL" id="AQL00848.1"/>
    </source>
</evidence>
<evidence type="ECO:0000256" key="2">
    <source>
        <dbReference type="ARBA" id="ARBA00022723"/>
    </source>
</evidence>
<reference evidence="5" key="3">
    <citation type="submission" date="2019-07" db="EMBL/GenBank/DDBJ databases">
        <authorList>
            <person name="Seetharam A."/>
            <person name="Woodhouse M."/>
            <person name="Cannon E."/>
        </authorList>
    </citation>
    <scope>NUCLEOTIDE SEQUENCE [LARGE SCALE GENOMIC DNA]</scope>
    <source>
        <strain evidence="5">cv. B73</strain>
    </source>
</reference>
<dbReference type="Gene3D" id="1.10.1200.270">
    <property type="entry name" value="Methyltransferase, alpha-helical capping domain"/>
    <property type="match status" value="1"/>
</dbReference>
<dbReference type="EMBL" id="CM000785">
    <property type="protein sequence ID" value="AQL00848.1"/>
    <property type="molecule type" value="Genomic_DNA"/>
</dbReference>